<evidence type="ECO:0000313" key="2">
    <source>
        <dbReference type="Proteomes" id="UP000676325"/>
    </source>
</evidence>
<keyword evidence="2" id="KW-1185">Reference proteome</keyword>
<sequence>MVDRGDPWGYRATDVAVFHGVAYRQGSVDDPIWPRVALIKGENTILVHPDRLDEWFTSRWTFTWRGEPFEARGLTDDMMEGVYLGADTEFAAEHLRPGSGRWGRFPRAEIADLTQHRDPLLPRFRREQALMADAGRYRSGTFARFEGRVLPAADAVDEQSRLALTGPSHVGPLRVTLDEVEEWYTATWTFRWWNEPFEVVDVTQGRIKGLYIGGQAHFAWDYLHPEPGTAQDYTILLPEESVTDLAEHREDLLRRWRDKQ</sequence>
<dbReference type="Proteomes" id="UP000676325">
    <property type="component" value="Unassembled WGS sequence"/>
</dbReference>
<evidence type="ECO:0000313" key="1">
    <source>
        <dbReference type="EMBL" id="MBR7826513.1"/>
    </source>
</evidence>
<dbReference type="RefSeq" id="WP_212517661.1">
    <property type="nucleotide sequence ID" value="NZ_JAGSOH010000018.1"/>
</dbReference>
<name>A0A941IIV1_9ACTN</name>
<comment type="caution">
    <text evidence="1">The sequence shown here is derived from an EMBL/GenBank/DDBJ whole genome shotgun (WGS) entry which is preliminary data.</text>
</comment>
<accession>A0A941IIV1</accession>
<reference evidence="1" key="1">
    <citation type="submission" date="2021-04" db="EMBL/GenBank/DDBJ databases">
        <title>Genome based classification of Actinospica acidithermotolerans sp. nov., an actinobacterium isolated from an Indonesian hot spring.</title>
        <authorList>
            <person name="Kusuma A.B."/>
            <person name="Putra K.E."/>
            <person name="Nafisah S."/>
            <person name="Loh J."/>
            <person name="Nouioui I."/>
            <person name="Goodfellow M."/>
        </authorList>
    </citation>
    <scope>NUCLEOTIDE SEQUENCE</scope>
    <source>
        <strain evidence="1">MGRD01-02</strain>
    </source>
</reference>
<gene>
    <name evidence="1" type="ORF">KDK95_09380</name>
</gene>
<dbReference type="EMBL" id="JAGSOH010000018">
    <property type="protein sequence ID" value="MBR7826513.1"/>
    <property type="molecule type" value="Genomic_DNA"/>
</dbReference>
<dbReference type="AlphaFoldDB" id="A0A941IIV1"/>
<protein>
    <submittedName>
        <fullName evidence="1">Uncharacterized protein</fullName>
    </submittedName>
</protein>
<proteinExistence type="predicted"/>
<organism evidence="1 2">
    <name type="scientific">Actinospica acidithermotolerans</name>
    <dbReference type="NCBI Taxonomy" id="2828514"/>
    <lineage>
        <taxon>Bacteria</taxon>
        <taxon>Bacillati</taxon>
        <taxon>Actinomycetota</taxon>
        <taxon>Actinomycetes</taxon>
        <taxon>Catenulisporales</taxon>
        <taxon>Actinospicaceae</taxon>
        <taxon>Actinospica</taxon>
    </lineage>
</organism>